<dbReference type="InterPro" id="IPR011990">
    <property type="entry name" value="TPR-like_helical_dom_sf"/>
</dbReference>
<sequence>MAVIEEIHEQVSQAKTTHTEESTKDVITEGETDQDGDVFYDSTDYQLEELKQLLKEASEYKAKGNALFAQSEYQKAIAEYENALMVCPESQRKERSIYFSNIAACHLKLDQYKEARDMCTRSLELDSTYSKALLRRAQANERIGTSSAMSSALDDYKQLQKQAQDAYTLKECKRAQQELPGKIKIKMEQEKEEMIGKLKDLGNTLLGKFGLSTDNFQFTPDPSGSGGYSMNFVNK</sequence>
<dbReference type="PANTHER" id="PTHR46014:SF1">
    <property type="entry name" value="TETRATRICOPEPTIDE REPEAT PROTEIN 1"/>
    <property type="match status" value="1"/>
</dbReference>
<evidence type="ECO:0000313" key="3">
    <source>
        <dbReference type="EMBL" id="OBZ82515.1"/>
    </source>
</evidence>
<dbReference type="PANTHER" id="PTHR46014">
    <property type="entry name" value="TETRATRICOPEPTIDE REPEAT PROTEIN 1"/>
    <property type="match status" value="1"/>
</dbReference>
<dbReference type="OrthoDB" id="1872379at2759"/>
<accession>A0A1C7N041</accession>
<evidence type="ECO:0000313" key="4">
    <source>
        <dbReference type="Proteomes" id="UP000093000"/>
    </source>
</evidence>
<protein>
    <submittedName>
        <fullName evidence="3">Tetratricopeptide repeat protein 1</fullName>
    </submittedName>
</protein>
<feature type="repeat" description="TPR" evidence="1">
    <location>
        <begin position="57"/>
        <end position="90"/>
    </location>
</feature>
<feature type="compositionally biased region" description="Basic and acidic residues" evidence="2">
    <location>
        <begin position="17"/>
        <end position="27"/>
    </location>
</feature>
<evidence type="ECO:0000256" key="2">
    <source>
        <dbReference type="SAM" id="MobiDB-lite"/>
    </source>
</evidence>
<proteinExistence type="predicted"/>
<dbReference type="Pfam" id="PF13424">
    <property type="entry name" value="TPR_12"/>
    <property type="match status" value="1"/>
</dbReference>
<dbReference type="Proteomes" id="UP000093000">
    <property type="component" value="Unassembled WGS sequence"/>
</dbReference>
<comment type="caution">
    <text evidence="3">The sequence shown here is derived from an EMBL/GenBank/DDBJ whole genome shotgun (WGS) entry which is preliminary data.</text>
</comment>
<dbReference type="SUPFAM" id="SSF48452">
    <property type="entry name" value="TPR-like"/>
    <property type="match status" value="1"/>
</dbReference>
<dbReference type="InterPro" id="IPR052769">
    <property type="entry name" value="TPR_domain_protein"/>
</dbReference>
<dbReference type="PROSITE" id="PS50005">
    <property type="entry name" value="TPR"/>
    <property type="match status" value="1"/>
</dbReference>
<keyword evidence="1" id="KW-0802">TPR repeat</keyword>
<dbReference type="EMBL" id="LUGH01000849">
    <property type="protein sequence ID" value="OBZ82515.1"/>
    <property type="molecule type" value="Genomic_DNA"/>
</dbReference>
<dbReference type="InParanoid" id="A0A1C7N041"/>
<feature type="region of interest" description="Disordered" evidence="2">
    <location>
        <begin position="8"/>
        <end position="33"/>
    </location>
</feature>
<organism evidence="3 4">
    <name type="scientific">Choanephora cucurbitarum</name>
    <dbReference type="NCBI Taxonomy" id="101091"/>
    <lineage>
        <taxon>Eukaryota</taxon>
        <taxon>Fungi</taxon>
        <taxon>Fungi incertae sedis</taxon>
        <taxon>Mucoromycota</taxon>
        <taxon>Mucoromycotina</taxon>
        <taxon>Mucoromycetes</taxon>
        <taxon>Mucorales</taxon>
        <taxon>Mucorineae</taxon>
        <taxon>Choanephoraceae</taxon>
        <taxon>Choanephoroideae</taxon>
        <taxon>Choanephora</taxon>
    </lineage>
</organism>
<dbReference type="InterPro" id="IPR019734">
    <property type="entry name" value="TPR_rpt"/>
</dbReference>
<gene>
    <name evidence="3" type="primary">TTC1</name>
    <name evidence="3" type="ORF">A0J61_09433</name>
</gene>
<dbReference type="Gene3D" id="1.25.40.10">
    <property type="entry name" value="Tetratricopeptide repeat domain"/>
    <property type="match status" value="1"/>
</dbReference>
<keyword evidence="4" id="KW-1185">Reference proteome</keyword>
<dbReference type="SMART" id="SM00028">
    <property type="entry name" value="TPR"/>
    <property type="match status" value="2"/>
</dbReference>
<dbReference type="AlphaFoldDB" id="A0A1C7N041"/>
<evidence type="ECO:0000256" key="1">
    <source>
        <dbReference type="PROSITE-ProRule" id="PRU00339"/>
    </source>
</evidence>
<dbReference type="STRING" id="101091.A0A1C7N041"/>
<name>A0A1C7N041_9FUNG</name>
<reference evidence="3 4" key="1">
    <citation type="submission" date="2016-03" db="EMBL/GenBank/DDBJ databases">
        <title>Choanephora cucurbitarum.</title>
        <authorList>
            <person name="Min B."/>
            <person name="Park H."/>
            <person name="Park J.-H."/>
            <person name="Shin H.-D."/>
            <person name="Choi I.-G."/>
        </authorList>
    </citation>
    <scope>NUCLEOTIDE SEQUENCE [LARGE SCALE GENOMIC DNA]</scope>
    <source>
        <strain evidence="3 4">KUS-F28377</strain>
    </source>
</reference>